<dbReference type="SUPFAM" id="SSF51161">
    <property type="entry name" value="Trimeric LpxA-like enzymes"/>
    <property type="match status" value="1"/>
</dbReference>
<reference evidence="5 6" key="1">
    <citation type="submission" date="2019-03" db="EMBL/GenBank/DDBJ databases">
        <title>Genomic Encyclopedia of Type Strains, Phase IV (KMG-IV): sequencing the most valuable type-strain genomes for metagenomic binning, comparative biology and taxonomic classification.</title>
        <authorList>
            <person name="Goeker M."/>
        </authorList>
    </citation>
    <scope>NUCLEOTIDE SEQUENCE [LARGE SCALE GENOMIC DNA]</scope>
    <source>
        <strain evidence="5 6">DSM 28559</strain>
    </source>
</reference>
<dbReference type="InterPro" id="IPR011004">
    <property type="entry name" value="Trimer_LpxA-like_sf"/>
</dbReference>
<evidence type="ECO:0000256" key="4">
    <source>
        <dbReference type="ARBA" id="ARBA00023315"/>
    </source>
</evidence>
<keyword evidence="6" id="KW-1185">Reference proteome</keyword>
<evidence type="ECO:0000256" key="1">
    <source>
        <dbReference type="ARBA" id="ARBA00004876"/>
    </source>
</evidence>
<keyword evidence="4" id="KW-0012">Acyltransferase</keyword>
<dbReference type="Proteomes" id="UP000295711">
    <property type="component" value="Unassembled WGS sequence"/>
</dbReference>
<evidence type="ECO:0000313" key="5">
    <source>
        <dbReference type="EMBL" id="TCO84985.1"/>
    </source>
</evidence>
<dbReference type="RefSeq" id="WP_207669073.1">
    <property type="nucleotide sequence ID" value="NZ_JANKAQ010000004.1"/>
</dbReference>
<name>A0A4R2LG16_9FIRM</name>
<dbReference type="InterPro" id="IPR045304">
    <property type="entry name" value="LbH_SAT"/>
</dbReference>
<dbReference type="Gene3D" id="1.10.3130.10">
    <property type="entry name" value="serine acetyltransferase, domain 1"/>
    <property type="match status" value="1"/>
</dbReference>
<organism evidence="5 6">
    <name type="scientific">Frisingicoccus caecimuris</name>
    <dbReference type="NCBI Taxonomy" id="1796636"/>
    <lineage>
        <taxon>Bacteria</taxon>
        <taxon>Bacillati</taxon>
        <taxon>Bacillota</taxon>
        <taxon>Clostridia</taxon>
        <taxon>Lachnospirales</taxon>
        <taxon>Lachnospiraceae</taxon>
        <taxon>Frisingicoccus</taxon>
    </lineage>
</organism>
<protein>
    <submittedName>
        <fullName evidence="5">Serine O-acetyltransferase</fullName>
    </submittedName>
</protein>
<evidence type="ECO:0000256" key="2">
    <source>
        <dbReference type="ARBA" id="ARBA00022605"/>
    </source>
</evidence>
<keyword evidence="2" id="KW-0028">Amino-acid biosynthesis</keyword>
<evidence type="ECO:0000313" key="6">
    <source>
        <dbReference type="Proteomes" id="UP000295711"/>
    </source>
</evidence>
<proteinExistence type="predicted"/>
<dbReference type="GO" id="GO:0016746">
    <property type="term" value="F:acyltransferase activity"/>
    <property type="evidence" value="ECO:0007669"/>
    <property type="project" value="UniProtKB-KW"/>
</dbReference>
<accession>A0A4R2LG16</accession>
<comment type="pathway">
    <text evidence="1">Amino-acid biosynthesis; L-cysteine biosynthesis; L-cysteine from L-serine: step 1/2.</text>
</comment>
<dbReference type="AlphaFoldDB" id="A0A4R2LG16"/>
<evidence type="ECO:0000256" key="3">
    <source>
        <dbReference type="ARBA" id="ARBA00022679"/>
    </source>
</evidence>
<dbReference type="InterPro" id="IPR042122">
    <property type="entry name" value="Ser_AcTrfase_N_sf"/>
</dbReference>
<sequence length="306" mass="33877">MKGEFKMAIGRTVREIAQYYSSEESFAIKTGKHLPNRGAIIGVIKDLRRVMFPGYFGTENITDTAPEYFIGNTLTEVYEVLKEQIETALMYKNEENKSAEELSVQAMEICEYFFGRLAHIQRLLLKDVQAGFDGDPAAKSKEEIIFSYPGLYAIFVYRIAHELYIKNVPFIPRIMTEHAHSRTGIDINSGATIGEYFFIDHGTGIVIGETTCIGDHVKLYQGVTLGALSTRSGQQLAGVKRHPTIKDKVTIYSGATILGGETVIGEESVIAGGSFITSSVPPRTKVIVKSPELTFKGQSGENDVWE</sequence>
<dbReference type="Gene3D" id="2.160.10.10">
    <property type="entry name" value="Hexapeptide repeat proteins"/>
    <property type="match status" value="1"/>
</dbReference>
<gene>
    <name evidence="5" type="ORF">EV212_10433</name>
</gene>
<dbReference type="CDD" id="cd03354">
    <property type="entry name" value="LbH_SAT"/>
    <property type="match status" value="1"/>
</dbReference>
<dbReference type="EMBL" id="SLXA01000004">
    <property type="protein sequence ID" value="TCO84985.1"/>
    <property type="molecule type" value="Genomic_DNA"/>
</dbReference>
<comment type="caution">
    <text evidence="5">The sequence shown here is derived from an EMBL/GenBank/DDBJ whole genome shotgun (WGS) entry which is preliminary data.</text>
</comment>
<dbReference type="GO" id="GO:0008652">
    <property type="term" value="P:amino acid biosynthetic process"/>
    <property type="evidence" value="ECO:0007669"/>
    <property type="project" value="UniProtKB-KW"/>
</dbReference>
<keyword evidence="3 5" id="KW-0808">Transferase</keyword>
<dbReference type="PANTHER" id="PTHR42811">
    <property type="entry name" value="SERINE ACETYLTRANSFERASE"/>
    <property type="match status" value="1"/>
</dbReference>